<proteinExistence type="predicted"/>
<organism evidence="4 5">
    <name type="scientific">Cafeteria roenbergensis</name>
    <name type="common">Marine flagellate</name>
    <dbReference type="NCBI Taxonomy" id="33653"/>
    <lineage>
        <taxon>Eukaryota</taxon>
        <taxon>Sar</taxon>
        <taxon>Stramenopiles</taxon>
        <taxon>Bigyra</taxon>
        <taxon>Opalozoa</taxon>
        <taxon>Bicosoecida</taxon>
        <taxon>Cafeteriaceae</taxon>
        <taxon>Cafeteria</taxon>
    </lineage>
</organism>
<evidence type="ECO:0000256" key="1">
    <source>
        <dbReference type="ARBA" id="ARBA00022737"/>
    </source>
</evidence>
<evidence type="ECO:0000256" key="3">
    <source>
        <dbReference type="PROSITE-ProRule" id="PRU00023"/>
    </source>
</evidence>
<keyword evidence="1" id="KW-0677">Repeat</keyword>
<feature type="repeat" description="ANK" evidence="3">
    <location>
        <begin position="63"/>
        <end position="95"/>
    </location>
</feature>
<dbReference type="PROSITE" id="PS50297">
    <property type="entry name" value="ANK_REP_REGION"/>
    <property type="match status" value="2"/>
</dbReference>
<comment type="caution">
    <text evidence="4">The sequence shown here is derived from an EMBL/GenBank/DDBJ whole genome shotgun (WGS) entry which is preliminary data.</text>
</comment>
<dbReference type="Proteomes" id="UP000325113">
    <property type="component" value="Unassembled WGS sequence"/>
</dbReference>
<accession>A0A5A8D4C5</accession>
<evidence type="ECO:0000313" key="4">
    <source>
        <dbReference type="EMBL" id="KAA0159447.1"/>
    </source>
</evidence>
<dbReference type="PANTHER" id="PTHR24171">
    <property type="entry name" value="ANKYRIN REPEAT DOMAIN-CONTAINING PROTEIN 39-RELATED"/>
    <property type="match status" value="1"/>
</dbReference>
<dbReference type="PROSITE" id="PS50088">
    <property type="entry name" value="ANK_REPEAT"/>
    <property type="match status" value="2"/>
</dbReference>
<dbReference type="EMBL" id="VLTM01000053">
    <property type="protein sequence ID" value="KAA0159447.1"/>
    <property type="molecule type" value="Genomic_DNA"/>
</dbReference>
<evidence type="ECO:0000256" key="2">
    <source>
        <dbReference type="ARBA" id="ARBA00023043"/>
    </source>
</evidence>
<dbReference type="SMART" id="SM00248">
    <property type="entry name" value="ANK"/>
    <property type="match status" value="2"/>
</dbReference>
<dbReference type="AlphaFoldDB" id="A0A5A8D4C5"/>
<dbReference type="SUPFAM" id="SSF48403">
    <property type="entry name" value="Ankyrin repeat"/>
    <property type="match status" value="1"/>
</dbReference>
<name>A0A5A8D4C5_CAFRO</name>
<protein>
    <submittedName>
        <fullName evidence="4">Uncharacterized protein</fullName>
    </submittedName>
</protein>
<evidence type="ECO:0000313" key="5">
    <source>
        <dbReference type="Proteomes" id="UP000325113"/>
    </source>
</evidence>
<reference evidence="4 5" key="1">
    <citation type="submission" date="2019-07" db="EMBL/GenBank/DDBJ databases">
        <title>Genomes of Cafeteria roenbergensis.</title>
        <authorList>
            <person name="Fischer M.G."/>
            <person name="Hackl T."/>
            <person name="Roman M."/>
        </authorList>
    </citation>
    <scope>NUCLEOTIDE SEQUENCE [LARGE SCALE GENOMIC DNA]</scope>
    <source>
        <strain evidence="4 5">Cflag</strain>
    </source>
</reference>
<sequence length="145" mass="14957">MLVAAVSMGDTDETSRLLDAGAPVELRAGEGGTPLMHAAFHGHTDVVSLLLDRGADVGAKDNEGRSPIFVAIVERQSKAVSLLLDRGADLEAKDNVGSVAPPWPGGGSRGLGGAERPDCLHCARARPRSSVRLAHLESFDLPGGG</sequence>
<dbReference type="Pfam" id="PF12796">
    <property type="entry name" value="Ank_2"/>
    <property type="match status" value="1"/>
</dbReference>
<dbReference type="Gene3D" id="1.25.40.20">
    <property type="entry name" value="Ankyrin repeat-containing domain"/>
    <property type="match status" value="1"/>
</dbReference>
<gene>
    <name evidence="4" type="ORF">FNF31_04813</name>
</gene>
<keyword evidence="2 3" id="KW-0040">ANK repeat</keyword>
<dbReference type="InterPro" id="IPR002110">
    <property type="entry name" value="Ankyrin_rpt"/>
</dbReference>
<feature type="repeat" description="ANK" evidence="3">
    <location>
        <begin position="30"/>
        <end position="62"/>
    </location>
</feature>
<dbReference type="InterPro" id="IPR036770">
    <property type="entry name" value="Ankyrin_rpt-contain_sf"/>
</dbReference>
<dbReference type="PRINTS" id="PR01415">
    <property type="entry name" value="ANKYRIN"/>
</dbReference>